<protein>
    <recommendedName>
        <fullName evidence="9">Beta-monoglucosyldiacylglycerol synthase</fullName>
        <ecNumber evidence="8">2.4.1.336</ecNumber>
    </recommendedName>
    <alternativeName>
        <fullName evidence="10">UDP-glucose:1,2-diacylglycerol 3-beta-D-glucosyltransferase</fullName>
    </alternativeName>
</protein>
<feature type="transmembrane region" description="Helical" evidence="12">
    <location>
        <begin position="36"/>
        <end position="58"/>
    </location>
</feature>
<evidence type="ECO:0000256" key="2">
    <source>
        <dbReference type="ARBA" id="ARBA00006739"/>
    </source>
</evidence>
<dbReference type="GO" id="GO:0016020">
    <property type="term" value="C:membrane"/>
    <property type="evidence" value="ECO:0007669"/>
    <property type="project" value="UniProtKB-SubCell"/>
</dbReference>
<feature type="compositionally biased region" description="Low complexity" evidence="11">
    <location>
        <begin position="451"/>
        <end position="461"/>
    </location>
</feature>
<evidence type="ECO:0000256" key="6">
    <source>
        <dbReference type="ARBA" id="ARBA00023136"/>
    </source>
</evidence>
<evidence type="ECO:0000256" key="9">
    <source>
        <dbReference type="ARBA" id="ARBA00068721"/>
    </source>
</evidence>
<name>A0A1I6XD01_9ACTN</name>
<dbReference type="InterPro" id="IPR001173">
    <property type="entry name" value="Glyco_trans_2-like"/>
</dbReference>
<keyword evidence="15" id="KW-1185">Reference proteome</keyword>
<feature type="transmembrane region" description="Helical" evidence="12">
    <location>
        <begin position="12"/>
        <end position="30"/>
    </location>
</feature>
<evidence type="ECO:0000256" key="12">
    <source>
        <dbReference type="SAM" id="Phobius"/>
    </source>
</evidence>
<comment type="catalytic activity">
    <reaction evidence="7">
        <text>a 1,2-diacyl-sn-glycerol + UDP-alpha-D-glucose = a 1,2-diacyl-3-O-(beta-D-glucopyranosyl)-sn-glycerol + UDP + H(+)</text>
        <dbReference type="Rhea" id="RHEA:17285"/>
        <dbReference type="ChEBI" id="CHEBI:15378"/>
        <dbReference type="ChEBI" id="CHEBI:17815"/>
        <dbReference type="ChEBI" id="CHEBI:58223"/>
        <dbReference type="ChEBI" id="CHEBI:58885"/>
        <dbReference type="ChEBI" id="CHEBI:75799"/>
        <dbReference type="EC" id="2.4.1.336"/>
    </reaction>
</comment>
<comment type="similarity">
    <text evidence="2">Belongs to the glycosyltransferase 2 family.</text>
</comment>
<keyword evidence="3" id="KW-0328">Glycosyltransferase</keyword>
<dbReference type="RefSeq" id="WP_245784401.1">
    <property type="nucleotide sequence ID" value="NZ_FPBA01000001.1"/>
</dbReference>
<gene>
    <name evidence="14" type="ORF">SAMN05660657_00422</name>
</gene>
<feature type="transmembrane region" description="Helical" evidence="12">
    <location>
        <begin position="400"/>
        <end position="419"/>
    </location>
</feature>
<feature type="region of interest" description="Disordered" evidence="11">
    <location>
        <begin position="448"/>
        <end position="470"/>
    </location>
</feature>
<evidence type="ECO:0000259" key="13">
    <source>
        <dbReference type="Pfam" id="PF00535"/>
    </source>
</evidence>
<keyword evidence="12" id="KW-0812">Transmembrane</keyword>
<comment type="subcellular location">
    <subcellularLocation>
        <location evidence="1">Membrane</location>
    </subcellularLocation>
</comment>
<evidence type="ECO:0000256" key="3">
    <source>
        <dbReference type="ARBA" id="ARBA00022676"/>
    </source>
</evidence>
<evidence type="ECO:0000256" key="8">
    <source>
        <dbReference type="ARBA" id="ARBA00066964"/>
    </source>
</evidence>
<dbReference type="Proteomes" id="UP000199546">
    <property type="component" value="Unassembled WGS sequence"/>
</dbReference>
<keyword evidence="5" id="KW-0460">Magnesium</keyword>
<organism evidence="14 15">
    <name type="scientific">Geodermatophilus amargosae</name>
    <dbReference type="NCBI Taxonomy" id="1296565"/>
    <lineage>
        <taxon>Bacteria</taxon>
        <taxon>Bacillati</taxon>
        <taxon>Actinomycetota</taxon>
        <taxon>Actinomycetes</taxon>
        <taxon>Geodermatophilales</taxon>
        <taxon>Geodermatophilaceae</taxon>
        <taxon>Geodermatophilus</taxon>
    </lineage>
</organism>
<keyword evidence="12" id="KW-1133">Transmembrane helix</keyword>
<evidence type="ECO:0000256" key="5">
    <source>
        <dbReference type="ARBA" id="ARBA00022842"/>
    </source>
</evidence>
<proteinExistence type="inferred from homology"/>
<keyword evidence="6 12" id="KW-0472">Membrane</keyword>
<dbReference type="SUPFAM" id="SSF53448">
    <property type="entry name" value="Nucleotide-diphospho-sugar transferases"/>
    <property type="match status" value="1"/>
</dbReference>
<feature type="domain" description="Glycosyltransferase 2-like" evidence="13">
    <location>
        <begin position="83"/>
        <end position="218"/>
    </location>
</feature>
<dbReference type="AlphaFoldDB" id="A0A1I6XD01"/>
<dbReference type="InterPro" id="IPR029044">
    <property type="entry name" value="Nucleotide-diphossugar_trans"/>
</dbReference>
<evidence type="ECO:0000256" key="1">
    <source>
        <dbReference type="ARBA" id="ARBA00004370"/>
    </source>
</evidence>
<evidence type="ECO:0000256" key="4">
    <source>
        <dbReference type="ARBA" id="ARBA00022679"/>
    </source>
</evidence>
<evidence type="ECO:0000256" key="10">
    <source>
        <dbReference type="ARBA" id="ARBA00078564"/>
    </source>
</evidence>
<dbReference type="PANTHER" id="PTHR43630">
    <property type="entry name" value="POLY-BETA-1,6-N-ACETYL-D-GLUCOSAMINE SYNTHASE"/>
    <property type="match status" value="1"/>
</dbReference>
<dbReference type="EMBL" id="FPBA01000001">
    <property type="protein sequence ID" value="SFT36185.1"/>
    <property type="molecule type" value="Genomic_DNA"/>
</dbReference>
<dbReference type="STRING" id="1296565.SAMN05660657_00422"/>
<dbReference type="FunFam" id="3.90.550.10:FF:000164">
    <property type="entry name" value="Beta-(1-3)-glucosyl transferase"/>
    <property type="match status" value="1"/>
</dbReference>
<dbReference type="Pfam" id="PF00535">
    <property type="entry name" value="Glycos_transf_2"/>
    <property type="match status" value="1"/>
</dbReference>
<dbReference type="Gene3D" id="3.90.550.10">
    <property type="entry name" value="Spore Coat Polysaccharide Biosynthesis Protein SpsA, Chain A"/>
    <property type="match status" value="1"/>
</dbReference>
<dbReference type="PANTHER" id="PTHR43630:SF1">
    <property type="entry name" value="POLY-BETA-1,6-N-ACETYL-D-GLUCOSAMINE SYNTHASE"/>
    <property type="match status" value="1"/>
</dbReference>
<feature type="transmembrane region" description="Helical" evidence="12">
    <location>
        <begin position="335"/>
        <end position="359"/>
    </location>
</feature>
<reference evidence="15" key="1">
    <citation type="submission" date="2016-10" db="EMBL/GenBank/DDBJ databases">
        <authorList>
            <person name="Varghese N."/>
            <person name="Submissions S."/>
        </authorList>
    </citation>
    <scope>NUCLEOTIDE SEQUENCE [LARGE SCALE GENOMIC DNA]</scope>
    <source>
        <strain evidence="15">DSM 46136</strain>
    </source>
</reference>
<sequence>MAHPDRPEGRPLVLVGYAVAFAGAAVLFGFDRTLGVVAGALNVVFGIYFCRHLAFAVAAARWAERDLVAADVGLDSYTPTVAVLVGCKDEELVVDGMVAALLALDYPADRLTLVVVDDGSADATGAKLDAWAVRDPRLRVLHRPPGAGGGKSGALNEALALVESEIVLVFDADHEPEPSALRRLVRHFRDPVVAAVMGRCVIRNGQDSSMASTVFVDYLSGYLVNEYGRQALFELPAYGGANCAVRASTLRALGGWNPETVTEDTDLTLRILLMGQWVRYDVSAIDFEEAVVSAQRFWKQRYRWARGHQKCLRDYWRPLMRSPHLSLLEKVETTLFLGVYHVPVLSGLGLLLTVLRALGVGDLPVIGLLPLSMLLFIGPLAELCVGLLVGRVERRSAWRLLGFLPAFALSIWITSRAYLDGMLGRPYSWVKTTRSGATSTVLAPAVPAPAPAATEPAARPPSFALPGEDR</sequence>
<dbReference type="EC" id="2.4.1.336" evidence="8"/>
<evidence type="ECO:0000256" key="7">
    <source>
        <dbReference type="ARBA" id="ARBA00053004"/>
    </source>
</evidence>
<dbReference type="GO" id="GO:0016757">
    <property type="term" value="F:glycosyltransferase activity"/>
    <property type="evidence" value="ECO:0007669"/>
    <property type="project" value="UniProtKB-KW"/>
</dbReference>
<evidence type="ECO:0000313" key="15">
    <source>
        <dbReference type="Proteomes" id="UP000199546"/>
    </source>
</evidence>
<evidence type="ECO:0000313" key="14">
    <source>
        <dbReference type="EMBL" id="SFT36185.1"/>
    </source>
</evidence>
<accession>A0A1I6XD01</accession>
<keyword evidence="4 14" id="KW-0808">Transferase</keyword>
<evidence type="ECO:0000256" key="11">
    <source>
        <dbReference type="SAM" id="MobiDB-lite"/>
    </source>
</evidence>
<dbReference type="CDD" id="cd06423">
    <property type="entry name" value="CESA_like"/>
    <property type="match status" value="1"/>
</dbReference>
<feature type="transmembrane region" description="Helical" evidence="12">
    <location>
        <begin position="365"/>
        <end position="388"/>
    </location>
</feature>